<proteinExistence type="predicted"/>
<dbReference type="EMBL" id="JBHFEH010000032">
    <property type="protein sequence ID" value="KAL2051738.1"/>
    <property type="molecule type" value="Genomic_DNA"/>
</dbReference>
<name>A0ABR4B2X2_9LECA</name>
<gene>
    <name evidence="3" type="ORF">ABVK25_007894</name>
</gene>
<dbReference type="PANTHER" id="PTHR47260:SF7">
    <property type="entry name" value="THIOESTERASE FAMILY PROTEIN (AFU_ORTHOLOGUE AFUA_1G10800)"/>
    <property type="match status" value="1"/>
</dbReference>
<dbReference type="InterPro" id="IPR052061">
    <property type="entry name" value="PTE-AB_protein"/>
</dbReference>
<keyword evidence="1" id="KW-0472">Membrane</keyword>
<protein>
    <recommendedName>
        <fullName evidence="2">Thioesterase domain-containing protein</fullName>
    </recommendedName>
</protein>
<dbReference type="PANTHER" id="PTHR47260">
    <property type="entry name" value="UPF0644 PROTEIN PB2B4.06"/>
    <property type="match status" value="1"/>
</dbReference>
<keyword evidence="4" id="KW-1185">Reference proteome</keyword>
<feature type="transmembrane region" description="Helical" evidence="1">
    <location>
        <begin position="68"/>
        <end position="98"/>
    </location>
</feature>
<dbReference type="Gene3D" id="3.10.129.10">
    <property type="entry name" value="Hotdog Thioesterase"/>
    <property type="match status" value="1"/>
</dbReference>
<dbReference type="CDD" id="cd03443">
    <property type="entry name" value="PaaI_thioesterase"/>
    <property type="match status" value="1"/>
</dbReference>
<evidence type="ECO:0000313" key="3">
    <source>
        <dbReference type="EMBL" id="KAL2051738.1"/>
    </source>
</evidence>
<feature type="domain" description="Thioesterase" evidence="2">
    <location>
        <begin position="197"/>
        <end position="265"/>
    </location>
</feature>
<dbReference type="Proteomes" id="UP001590951">
    <property type="component" value="Unassembled WGS sequence"/>
</dbReference>
<organism evidence="3 4">
    <name type="scientific">Lepraria finkii</name>
    <dbReference type="NCBI Taxonomy" id="1340010"/>
    <lineage>
        <taxon>Eukaryota</taxon>
        <taxon>Fungi</taxon>
        <taxon>Dikarya</taxon>
        <taxon>Ascomycota</taxon>
        <taxon>Pezizomycotina</taxon>
        <taxon>Lecanoromycetes</taxon>
        <taxon>OSLEUM clade</taxon>
        <taxon>Lecanoromycetidae</taxon>
        <taxon>Lecanorales</taxon>
        <taxon>Lecanorineae</taxon>
        <taxon>Stereocaulaceae</taxon>
        <taxon>Lepraria</taxon>
    </lineage>
</organism>
<keyword evidence="1" id="KW-1133">Transmembrane helix</keyword>
<sequence length="302" mass="32717">MSCLRHVLNPCRPAYLRRIGLHLPSESVFLSRASIPRTLPSYVLQPRLYGSTRTSPRPSLRRARIRRILTISAFSIVFTSTGFLIATAPAIASIVALMSAPTDADSVAMYSAPDEVAAGINNHIVNHPLTQSLRVDPAWTESRPYLRYPESQKKHSLTAGTLLGPGKIPVPPVVFCEEGKKLVSISYLGTDLCGYVGIIHGGMLATLLDEGLARCGFAALPNKIGVTASLTVNYKKPAPAGCFVVLKAETTKVEGRKVWVNGRIEVLGETEEPGMVLAEAEGLFVEPKYAKSLPRLFQAQPK</sequence>
<dbReference type="SUPFAM" id="SSF54637">
    <property type="entry name" value="Thioesterase/thiol ester dehydrase-isomerase"/>
    <property type="match status" value="1"/>
</dbReference>
<dbReference type="Pfam" id="PF03061">
    <property type="entry name" value="4HBT"/>
    <property type="match status" value="1"/>
</dbReference>
<comment type="caution">
    <text evidence="3">The sequence shown here is derived from an EMBL/GenBank/DDBJ whole genome shotgun (WGS) entry which is preliminary data.</text>
</comment>
<dbReference type="InterPro" id="IPR006683">
    <property type="entry name" value="Thioestr_dom"/>
</dbReference>
<evidence type="ECO:0000313" key="4">
    <source>
        <dbReference type="Proteomes" id="UP001590951"/>
    </source>
</evidence>
<evidence type="ECO:0000259" key="2">
    <source>
        <dbReference type="Pfam" id="PF03061"/>
    </source>
</evidence>
<keyword evidence="1" id="KW-0812">Transmembrane</keyword>
<accession>A0ABR4B2X2</accession>
<evidence type="ECO:0000256" key="1">
    <source>
        <dbReference type="SAM" id="Phobius"/>
    </source>
</evidence>
<dbReference type="InterPro" id="IPR029069">
    <property type="entry name" value="HotDog_dom_sf"/>
</dbReference>
<reference evidence="3 4" key="1">
    <citation type="submission" date="2024-09" db="EMBL/GenBank/DDBJ databases">
        <title>Rethinking Asexuality: The Enigmatic Case of Functional Sexual Genes in Lepraria (Stereocaulaceae).</title>
        <authorList>
            <person name="Doellman M."/>
            <person name="Sun Y."/>
            <person name="Barcenas-Pena A."/>
            <person name="Lumbsch H.T."/>
            <person name="Grewe F."/>
        </authorList>
    </citation>
    <scope>NUCLEOTIDE SEQUENCE [LARGE SCALE GENOMIC DNA]</scope>
    <source>
        <strain evidence="3 4">Grewe 0041</strain>
    </source>
</reference>